<comment type="caution">
    <text evidence="4">The sequence shown here is derived from an EMBL/GenBank/DDBJ whole genome shotgun (WGS) entry which is preliminary data.</text>
</comment>
<dbReference type="GO" id="GO:0042956">
    <property type="term" value="P:maltodextrin transmembrane transport"/>
    <property type="evidence" value="ECO:0007669"/>
    <property type="project" value="TreeGrafter"/>
</dbReference>
<evidence type="ECO:0000256" key="2">
    <source>
        <dbReference type="ARBA" id="ARBA00022448"/>
    </source>
</evidence>
<evidence type="ECO:0000256" key="1">
    <source>
        <dbReference type="ARBA" id="ARBA00008520"/>
    </source>
</evidence>
<dbReference type="InterPro" id="IPR006059">
    <property type="entry name" value="SBP"/>
</dbReference>
<evidence type="ECO:0000313" key="4">
    <source>
        <dbReference type="EMBL" id="THF77308.1"/>
    </source>
</evidence>
<reference evidence="4 5" key="1">
    <citation type="submission" date="2019-04" db="EMBL/GenBank/DDBJ databases">
        <title>Cohnella sp. nov. isolated from preserved vegetables.</title>
        <authorList>
            <person name="Lin S.-Y."/>
            <person name="Hung M.-H."/>
            <person name="Young C.-C."/>
        </authorList>
    </citation>
    <scope>NUCLEOTIDE SEQUENCE [LARGE SCALE GENOMIC DNA]</scope>
    <source>
        <strain evidence="4 5">CC-MHH1044</strain>
    </source>
</reference>
<protein>
    <submittedName>
        <fullName evidence="4">Sugar ABC transporter substrate-binding protein</fullName>
    </submittedName>
</protein>
<dbReference type="EMBL" id="SSOB01000020">
    <property type="protein sequence ID" value="THF77308.1"/>
    <property type="molecule type" value="Genomic_DNA"/>
</dbReference>
<keyword evidence="2" id="KW-0813">Transport</keyword>
<name>A0A4S4BW82_9BACL</name>
<dbReference type="SUPFAM" id="SSF53850">
    <property type="entry name" value="Periplasmic binding protein-like II"/>
    <property type="match status" value="1"/>
</dbReference>
<sequence>MGLMDLGRFRIERRRNRQAATRTSNLGGIRMRKANWAAGALVLSIGFMAGCGNNGNGGTAEGGSPASASASGQKVELTWWVDAREDLQSAYESIKGDYETAHPGTTIKLVKTPDDKIAERISIAINTAELPDVQQGAIGWPLTYAKKDLLVPLEEAIDKEDFEAGVLDSLSVDGHLYIIPNSITAPGMMVNLDLFEAKGATDLLPKNMATWTYDQFKEAAQAVNDPANGIYGFGTYAGDTGGDQSHHLFLWGFGASTWSDDKTKAVLNSPEGVEGLEYLTSLIDEGLTPPGTPGLKAGAVINEMFLQGKIGMTFGSLANLGAFDKAFAEGSAKKFNYDIVPYPSKDGESSNSLLLGYGTWVWNTKDEAKMSAAKEFATFVNSKESMAKMAEAASVIATRKSMAASYAEDSPQGKTIKLSAYAKDIGLSIPGYSETRNAFFPELQAAFTKHKTAQQALDDWVAKANEIIATNSK</sequence>
<dbReference type="Proteomes" id="UP000310636">
    <property type="component" value="Unassembled WGS sequence"/>
</dbReference>
<dbReference type="PANTHER" id="PTHR30061">
    <property type="entry name" value="MALTOSE-BINDING PERIPLASMIC PROTEIN"/>
    <property type="match status" value="1"/>
</dbReference>
<proteinExistence type="inferred from homology"/>
<dbReference type="AlphaFoldDB" id="A0A4S4BW82"/>
<dbReference type="GO" id="GO:0015768">
    <property type="term" value="P:maltose transport"/>
    <property type="evidence" value="ECO:0007669"/>
    <property type="project" value="TreeGrafter"/>
</dbReference>
<keyword evidence="3" id="KW-0732">Signal</keyword>
<accession>A0A4S4BW82</accession>
<dbReference type="OrthoDB" id="9782846at2"/>
<evidence type="ECO:0000313" key="5">
    <source>
        <dbReference type="Proteomes" id="UP000310636"/>
    </source>
</evidence>
<gene>
    <name evidence="4" type="ORF">E6C55_16725</name>
</gene>
<dbReference type="CDD" id="cd13585">
    <property type="entry name" value="PBP2_TMBP_like"/>
    <property type="match status" value="1"/>
</dbReference>
<dbReference type="PANTHER" id="PTHR30061:SF50">
    <property type="entry name" value="MALTOSE_MALTODEXTRIN-BINDING PERIPLASMIC PROTEIN"/>
    <property type="match status" value="1"/>
</dbReference>
<dbReference type="Gene3D" id="3.40.190.10">
    <property type="entry name" value="Periplasmic binding protein-like II"/>
    <property type="match status" value="1"/>
</dbReference>
<evidence type="ECO:0000256" key="3">
    <source>
        <dbReference type="ARBA" id="ARBA00022729"/>
    </source>
</evidence>
<dbReference type="GO" id="GO:0055052">
    <property type="term" value="C:ATP-binding cassette (ABC) transporter complex, substrate-binding subunit-containing"/>
    <property type="evidence" value="ECO:0007669"/>
    <property type="project" value="TreeGrafter"/>
</dbReference>
<keyword evidence="5" id="KW-1185">Reference proteome</keyword>
<organism evidence="4 5">
    <name type="scientific">Cohnella fermenti</name>
    <dbReference type="NCBI Taxonomy" id="2565925"/>
    <lineage>
        <taxon>Bacteria</taxon>
        <taxon>Bacillati</taxon>
        <taxon>Bacillota</taxon>
        <taxon>Bacilli</taxon>
        <taxon>Bacillales</taxon>
        <taxon>Paenibacillaceae</taxon>
        <taxon>Cohnella</taxon>
    </lineage>
</organism>
<dbReference type="Pfam" id="PF13416">
    <property type="entry name" value="SBP_bac_8"/>
    <property type="match status" value="1"/>
</dbReference>
<comment type="similarity">
    <text evidence="1">Belongs to the bacterial solute-binding protein 1 family.</text>
</comment>
<dbReference type="GO" id="GO:1901982">
    <property type="term" value="F:maltose binding"/>
    <property type="evidence" value="ECO:0007669"/>
    <property type="project" value="TreeGrafter"/>
</dbReference>